<organism evidence="1 2">
    <name type="scientific">Priestia megaterium (strain WSH-002)</name>
    <name type="common">Bacillus megaterium</name>
    <dbReference type="NCBI Taxonomy" id="1006007"/>
    <lineage>
        <taxon>Bacteria</taxon>
        <taxon>Bacillati</taxon>
        <taxon>Bacillota</taxon>
        <taxon>Bacilli</taxon>
        <taxon>Bacillales</taxon>
        <taxon>Bacillaceae</taxon>
        <taxon>Priestia</taxon>
    </lineage>
</organism>
<dbReference type="KEGG" id="bmh:BMWSH_1542"/>
<accession>A0A8D3WZR1</accession>
<reference evidence="1 2" key="1">
    <citation type="journal article" date="2011" name="J. Bacteriol.">
        <title>Complete genome sequence of the industrial strain Bacillus megaterium WSH-002.</title>
        <authorList>
            <person name="Liu L."/>
            <person name="Li Y."/>
            <person name="Zhang J."/>
            <person name="Zou W."/>
            <person name="Zhou Z."/>
            <person name="Liu J."/>
            <person name="Li X."/>
            <person name="Wang L."/>
            <person name="Chen J."/>
        </authorList>
    </citation>
    <scope>NUCLEOTIDE SEQUENCE [LARGE SCALE GENOMIC DNA]</scope>
    <source>
        <strain evidence="1 2">WSH-002</strain>
    </source>
</reference>
<sequence>MRLRNKARYQILESVYSTTLFTLGITKRWKTLYRSKSILIYLQLSLRVEYQKKKKP</sequence>
<evidence type="ECO:0000313" key="2">
    <source>
        <dbReference type="Proteomes" id="UP000001283"/>
    </source>
</evidence>
<proteinExistence type="predicted"/>
<evidence type="ECO:0000313" key="1">
    <source>
        <dbReference type="EMBL" id="AEN88424.1"/>
    </source>
</evidence>
<dbReference type="EMBL" id="CP003017">
    <property type="protein sequence ID" value="AEN88424.1"/>
    <property type="molecule type" value="Genomic_DNA"/>
</dbReference>
<dbReference type="Proteomes" id="UP000001283">
    <property type="component" value="Chromosome"/>
</dbReference>
<gene>
    <name evidence="1" type="ORF">BMWSH_1542</name>
</gene>
<name>A0A8D3WZR1_PRIMW</name>
<protein>
    <submittedName>
        <fullName evidence="1">Uncharacterized protein</fullName>
    </submittedName>
</protein>
<dbReference type="AlphaFoldDB" id="A0A8D3WZR1"/>